<reference evidence="2 3" key="1">
    <citation type="submission" date="2020-12" db="EMBL/GenBank/DDBJ databases">
        <title>Metabolic potential, ecology and presence of endohyphal bacteria is reflected in genomic diversity of Mucoromycotina.</title>
        <authorList>
            <person name="Muszewska A."/>
            <person name="Okrasinska A."/>
            <person name="Steczkiewicz K."/>
            <person name="Drgas O."/>
            <person name="Orlowska M."/>
            <person name="Perlinska-Lenart U."/>
            <person name="Aleksandrzak-Piekarczyk T."/>
            <person name="Szatraj K."/>
            <person name="Zielenkiewicz U."/>
            <person name="Pilsyk S."/>
            <person name="Malc E."/>
            <person name="Mieczkowski P."/>
            <person name="Kruszewska J.S."/>
            <person name="Biernat P."/>
            <person name="Pawlowska J."/>
        </authorList>
    </citation>
    <scope>NUCLEOTIDE SEQUENCE [LARGE SCALE GENOMIC DNA]</scope>
    <source>
        <strain evidence="2 3">CBS 142.35</strain>
    </source>
</reference>
<protein>
    <recommendedName>
        <fullName evidence="1">Homing endonuclease LAGLIDADG domain-containing protein</fullName>
    </recommendedName>
</protein>
<keyword evidence="3" id="KW-1185">Reference proteome</keyword>
<dbReference type="InterPro" id="IPR004860">
    <property type="entry name" value="LAGLIDADG_dom"/>
</dbReference>
<dbReference type="InterPro" id="IPR027434">
    <property type="entry name" value="Homing_endonucl"/>
</dbReference>
<name>A0A8H7S0D0_9FUNG</name>
<proteinExistence type="predicted"/>
<dbReference type="PANTHER" id="PTHR36181">
    <property type="entry name" value="INTRON-ENCODED ENDONUCLEASE AI3-RELATED"/>
    <property type="match status" value="1"/>
</dbReference>
<accession>A0A8H7S0D0</accession>
<dbReference type="InterPro" id="IPR051289">
    <property type="entry name" value="LAGLIDADG_Endonuclease"/>
</dbReference>
<dbReference type="Gene3D" id="3.10.28.10">
    <property type="entry name" value="Homing endonucleases"/>
    <property type="match status" value="1"/>
</dbReference>
<dbReference type="AlphaFoldDB" id="A0A8H7S0D0"/>
<sequence length="146" mass="16937">MNNKLLYNSNILYPQWVVGFIDGEGCFHISVSKNSTMKLGYQVTLEFSITQHIRDKELMHKLVVFFGCGYVSSDTSNKLQFRIRNRNDLAKYLFPFMDNNLLLTTKALDYADFKRVHAMLDNREHLTPEGLDLIRKIAASTNRGRK</sequence>
<dbReference type="GO" id="GO:0005739">
    <property type="term" value="C:mitochondrion"/>
    <property type="evidence" value="ECO:0007669"/>
    <property type="project" value="UniProtKB-ARBA"/>
</dbReference>
<evidence type="ECO:0000313" key="2">
    <source>
        <dbReference type="EMBL" id="KAG2219181.1"/>
    </source>
</evidence>
<dbReference type="GO" id="GO:0004519">
    <property type="term" value="F:endonuclease activity"/>
    <property type="evidence" value="ECO:0007669"/>
    <property type="project" value="InterPro"/>
</dbReference>
<dbReference type="OrthoDB" id="5412286at2759"/>
<dbReference type="FunFam" id="3.10.28.10:FF:000010">
    <property type="entry name" value="LAGLIDADG homing endonuclease I-LtrII"/>
    <property type="match status" value="1"/>
</dbReference>
<dbReference type="Proteomes" id="UP000646827">
    <property type="component" value="Unassembled WGS sequence"/>
</dbReference>
<feature type="domain" description="Homing endonuclease LAGLIDADG" evidence="1">
    <location>
        <begin position="18"/>
        <end position="117"/>
    </location>
</feature>
<dbReference type="PANTHER" id="PTHR36181:SF4">
    <property type="entry name" value="LAGLIDADG ENDONUCLEASE"/>
    <property type="match status" value="1"/>
</dbReference>
<evidence type="ECO:0000313" key="3">
    <source>
        <dbReference type="Proteomes" id="UP000646827"/>
    </source>
</evidence>
<dbReference type="SUPFAM" id="SSF55608">
    <property type="entry name" value="Homing endonucleases"/>
    <property type="match status" value="1"/>
</dbReference>
<gene>
    <name evidence="2" type="ORF">INT45_008356</name>
</gene>
<dbReference type="Pfam" id="PF00961">
    <property type="entry name" value="LAGLIDADG_1"/>
    <property type="match status" value="1"/>
</dbReference>
<organism evidence="2 3">
    <name type="scientific">Circinella minor</name>
    <dbReference type="NCBI Taxonomy" id="1195481"/>
    <lineage>
        <taxon>Eukaryota</taxon>
        <taxon>Fungi</taxon>
        <taxon>Fungi incertae sedis</taxon>
        <taxon>Mucoromycota</taxon>
        <taxon>Mucoromycotina</taxon>
        <taxon>Mucoromycetes</taxon>
        <taxon>Mucorales</taxon>
        <taxon>Lichtheimiaceae</taxon>
        <taxon>Circinella</taxon>
    </lineage>
</organism>
<evidence type="ECO:0000259" key="1">
    <source>
        <dbReference type="Pfam" id="PF00961"/>
    </source>
</evidence>
<comment type="caution">
    <text evidence="2">The sequence shown here is derived from an EMBL/GenBank/DDBJ whole genome shotgun (WGS) entry which is preliminary data.</text>
</comment>
<dbReference type="EMBL" id="JAEPRB010000191">
    <property type="protein sequence ID" value="KAG2219181.1"/>
    <property type="molecule type" value="Genomic_DNA"/>
</dbReference>